<accession>A0A0C3K0H9</accession>
<feature type="compositionally biased region" description="Basic residues" evidence="1">
    <location>
        <begin position="1"/>
        <end position="10"/>
    </location>
</feature>
<dbReference type="OrthoDB" id="1914839at2759"/>
<dbReference type="AlphaFoldDB" id="A0A0C3K0H9"/>
<feature type="compositionally biased region" description="Polar residues" evidence="1">
    <location>
        <begin position="236"/>
        <end position="246"/>
    </location>
</feature>
<protein>
    <recommendedName>
        <fullName evidence="4">TPR-like protein</fullName>
    </recommendedName>
</protein>
<dbReference type="EMBL" id="KN831944">
    <property type="protein sequence ID" value="KIO14883.1"/>
    <property type="molecule type" value="Genomic_DNA"/>
</dbReference>
<dbReference type="Gene3D" id="1.25.40.10">
    <property type="entry name" value="Tetratricopeptide repeat domain"/>
    <property type="match status" value="1"/>
</dbReference>
<feature type="region of interest" description="Disordered" evidence="1">
    <location>
        <begin position="1"/>
        <end position="27"/>
    </location>
</feature>
<reference evidence="2 3" key="1">
    <citation type="submission" date="2014-04" db="EMBL/GenBank/DDBJ databases">
        <authorList>
            <consortium name="DOE Joint Genome Institute"/>
            <person name="Kuo A."/>
            <person name="Kohler A."/>
            <person name="Costa M.D."/>
            <person name="Nagy L.G."/>
            <person name="Floudas D."/>
            <person name="Copeland A."/>
            <person name="Barry K.W."/>
            <person name="Cichocki N."/>
            <person name="Veneault-Fourrey C."/>
            <person name="LaButti K."/>
            <person name="Lindquist E.A."/>
            <person name="Lipzen A."/>
            <person name="Lundell T."/>
            <person name="Morin E."/>
            <person name="Murat C."/>
            <person name="Sun H."/>
            <person name="Tunlid A."/>
            <person name="Henrissat B."/>
            <person name="Grigoriev I.V."/>
            <person name="Hibbett D.S."/>
            <person name="Martin F."/>
            <person name="Nordberg H.P."/>
            <person name="Cantor M.N."/>
            <person name="Hua S.X."/>
        </authorList>
    </citation>
    <scope>NUCLEOTIDE SEQUENCE [LARGE SCALE GENOMIC DNA]</scope>
    <source>
        <strain evidence="2 3">Marx 270</strain>
    </source>
</reference>
<organism evidence="2 3">
    <name type="scientific">Pisolithus tinctorius Marx 270</name>
    <dbReference type="NCBI Taxonomy" id="870435"/>
    <lineage>
        <taxon>Eukaryota</taxon>
        <taxon>Fungi</taxon>
        <taxon>Dikarya</taxon>
        <taxon>Basidiomycota</taxon>
        <taxon>Agaricomycotina</taxon>
        <taxon>Agaricomycetes</taxon>
        <taxon>Agaricomycetidae</taxon>
        <taxon>Boletales</taxon>
        <taxon>Sclerodermatineae</taxon>
        <taxon>Pisolithaceae</taxon>
        <taxon>Pisolithus</taxon>
    </lineage>
</organism>
<feature type="compositionally biased region" description="Low complexity" evidence="1">
    <location>
        <begin position="12"/>
        <end position="27"/>
    </location>
</feature>
<dbReference type="InParanoid" id="A0A0C3K0H9"/>
<dbReference type="CDD" id="cd24142">
    <property type="entry name" value="ACL4-like"/>
    <property type="match status" value="1"/>
</dbReference>
<dbReference type="FunCoup" id="A0A0C3K0H9">
    <property type="interactions" value="81"/>
</dbReference>
<reference evidence="3" key="2">
    <citation type="submission" date="2015-01" db="EMBL/GenBank/DDBJ databases">
        <title>Evolutionary Origins and Diversification of the Mycorrhizal Mutualists.</title>
        <authorList>
            <consortium name="DOE Joint Genome Institute"/>
            <consortium name="Mycorrhizal Genomics Consortium"/>
            <person name="Kohler A."/>
            <person name="Kuo A."/>
            <person name="Nagy L.G."/>
            <person name="Floudas D."/>
            <person name="Copeland A."/>
            <person name="Barry K.W."/>
            <person name="Cichocki N."/>
            <person name="Veneault-Fourrey C."/>
            <person name="LaButti K."/>
            <person name="Lindquist E.A."/>
            <person name="Lipzen A."/>
            <person name="Lundell T."/>
            <person name="Morin E."/>
            <person name="Murat C."/>
            <person name="Riley R."/>
            <person name="Ohm R."/>
            <person name="Sun H."/>
            <person name="Tunlid A."/>
            <person name="Henrissat B."/>
            <person name="Grigoriev I.V."/>
            <person name="Hibbett D.S."/>
            <person name="Martin F."/>
        </authorList>
    </citation>
    <scope>NUCLEOTIDE SEQUENCE [LARGE SCALE GENOMIC DNA]</scope>
    <source>
        <strain evidence="3">Marx 270</strain>
    </source>
</reference>
<feature type="region of interest" description="Disordered" evidence="1">
    <location>
        <begin position="225"/>
        <end position="246"/>
    </location>
</feature>
<dbReference type="HOGENOM" id="CLU_040959_2_0_1"/>
<dbReference type="InterPro" id="IPR011990">
    <property type="entry name" value="TPR-like_helical_dom_sf"/>
</dbReference>
<feature type="compositionally biased region" description="Acidic residues" evidence="1">
    <location>
        <begin position="378"/>
        <end position="400"/>
    </location>
</feature>
<evidence type="ECO:0000313" key="3">
    <source>
        <dbReference type="Proteomes" id="UP000054217"/>
    </source>
</evidence>
<evidence type="ECO:0000256" key="1">
    <source>
        <dbReference type="SAM" id="MobiDB-lite"/>
    </source>
</evidence>
<evidence type="ECO:0008006" key="4">
    <source>
        <dbReference type="Google" id="ProtNLM"/>
    </source>
</evidence>
<gene>
    <name evidence="2" type="ORF">M404DRAFT_991621</name>
</gene>
<dbReference type="Proteomes" id="UP000054217">
    <property type="component" value="Unassembled WGS sequence"/>
</dbReference>
<sequence length="400" mass="44188">MGRARQKQRKFSSTASQPASSSSQPPPIASLLAKAQDLIIQCDYPLARKFIERILSREDSTPTEKNQAREMMGVVLLELAEIDAAKEMFLSLVPPHPDAPSPPPPSAYLHLAQLSDDDPHAALSHYQTAIDLLHAQLKGKSPVVSNVDDDDDSETKSNIVRAYLGMIEIWMDPSHDLCFDPAASSTCDALLSRALEVDPQNLETLQTLASVRLSQEKPEEALQALRTFPSPPPDPHSTNTSTTDPQSHASLLLNALPILVRITRAKLLLECNAYSDALSLLEGVLAADDANVEGWYLMGWSWWLLAERRKEGDVTVAESLGEDGEQLEWQDMARDSRDCLETCRMLYSSQEFPDEPLMEHVQELITTLEGLGIHPSPADEEANGEVWEDVGDSDEDVEML</sequence>
<feature type="region of interest" description="Disordered" evidence="1">
    <location>
        <begin position="372"/>
        <end position="400"/>
    </location>
</feature>
<dbReference type="SUPFAM" id="SSF48452">
    <property type="entry name" value="TPR-like"/>
    <property type="match status" value="2"/>
</dbReference>
<keyword evidence="3" id="KW-1185">Reference proteome</keyword>
<proteinExistence type="predicted"/>
<dbReference type="STRING" id="870435.A0A0C3K0H9"/>
<evidence type="ECO:0000313" key="2">
    <source>
        <dbReference type="EMBL" id="KIO14883.1"/>
    </source>
</evidence>
<name>A0A0C3K0H9_PISTI</name>